<sequence length="68" mass="7321">MKRRDGTAETTTPADAFDAILTFMENELSFATSHYSGSEAKAHPFRGGMKPTTGKQTTGISPPDIPTF</sequence>
<evidence type="ECO:0000313" key="5">
    <source>
        <dbReference type="Proteomes" id="UP000186547"/>
    </source>
</evidence>
<evidence type="ECO:0000256" key="1">
    <source>
        <dbReference type="SAM" id="MobiDB-lite"/>
    </source>
</evidence>
<keyword evidence="2" id="KW-0614">Plasmid</keyword>
<protein>
    <submittedName>
        <fullName evidence="3">Uncharacterized protein</fullName>
    </submittedName>
</protein>
<dbReference type="Proteomes" id="UP000011555">
    <property type="component" value="Unassembled WGS sequence"/>
</dbReference>
<evidence type="ECO:0000313" key="4">
    <source>
        <dbReference type="Proteomes" id="UP000011555"/>
    </source>
</evidence>
<keyword evidence="4" id="KW-1185">Reference proteome</keyword>
<dbReference type="GeneID" id="30923572"/>
<dbReference type="EMBL" id="AOLZ01000012">
    <property type="protein sequence ID" value="EMA37375.1"/>
    <property type="molecule type" value="Genomic_DNA"/>
</dbReference>
<dbReference type="Proteomes" id="UP000186547">
    <property type="component" value="Plasmid pHLAJ5I"/>
</dbReference>
<dbReference type="AlphaFoldDB" id="M0LZ24"/>
<accession>M0LZ24</accession>
<evidence type="ECO:0000313" key="3">
    <source>
        <dbReference type="EMBL" id="EMA37375.1"/>
    </source>
</evidence>
<gene>
    <name evidence="3" type="ORF">C445_00761</name>
    <name evidence="2" type="ORF">CHINAEXTREME_20570</name>
</gene>
<feature type="region of interest" description="Disordered" evidence="1">
    <location>
        <begin position="39"/>
        <end position="68"/>
    </location>
</feature>
<geneLocation type="plasmid" evidence="2">
    <name>pHLAJ5I</name>
</geneLocation>
<dbReference type="KEGG" id="hlc:CHINAEXTREME20570"/>
<dbReference type="EMBL" id="CP019286">
    <property type="protein sequence ID" value="APX00207.1"/>
    <property type="molecule type" value="Genomic_DNA"/>
</dbReference>
<evidence type="ECO:0000313" key="2">
    <source>
        <dbReference type="EMBL" id="APX00207.1"/>
    </source>
</evidence>
<organism evidence="3 4">
    <name type="scientific">Natronobacterium lacisalsi AJ5</name>
    <dbReference type="NCBI Taxonomy" id="358396"/>
    <lineage>
        <taxon>Archaea</taxon>
        <taxon>Methanobacteriati</taxon>
        <taxon>Methanobacteriota</taxon>
        <taxon>Stenosarchaea group</taxon>
        <taxon>Halobacteria</taxon>
        <taxon>Halobacteriales</taxon>
        <taxon>Natrialbaceae</taxon>
        <taxon>Natronobacterium</taxon>
    </lineage>
</organism>
<reference evidence="2 5" key="1">
    <citation type="journal article" date="2011" name="J. Bacteriol.">
        <title>Genome sequence of Halobiforma lacisalsi AJ5, an extremely halophilic archaeon which harbors a bop gene.</title>
        <authorList>
            <person name="Jiang X."/>
            <person name="Wang S."/>
            <person name="Cheng H."/>
            <person name="Huo Y."/>
            <person name="Zhang X."/>
            <person name="Zhu X."/>
            <person name="Han X."/>
            <person name="Ni P."/>
            <person name="Wu M."/>
        </authorList>
    </citation>
    <scope>NUCLEOTIDE SEQUENCE [LARGE SCALE GENOMIC DNA]</scope>
    <source>
        <strain evidence="2 5">AJ5</strain>
        <plasmid evidence="2">pHLAJ5I</plasmid>
        <plasmid evidence="5">phlaj5i</plasmid>
    </source>
</reference>
<proteinExistence type="predicted"/>
<geneLocation type="plasmid" evidence="5">
    <name>phlaj5i</name>
</geneLocation>
<name>M0LZ24_NATLA</name>
<reference evidence="3 4" key="2">
    <citation type="journal article" date="2014" name="PLoS Genet.">
        <title>Phylogenetically driven sequencing of extremely halophilic archaea reveals strategies for static and dynamic osmo-response.</title>
        <authorList>
            <person name="Becker E.A."/>
            <person name="Seitzer P.M."/>
            <person name="Tritt A."/>
            <person name="Larsen D."/>
            <person name="Krusor M."/>
            <person name="Yao A.I."/>
            <person name="Wu D."/>
            <person name="Madern D."/>
            <person name="Eisen J.A."/>
            <person name="Darling A.E."/>
            <person name="Facciotti M.T."/>
        </authorList>
    </citation>
    <scope>NUCLEOTIDE SEQUENCE [LARGE SCALE GENOMIC DNA]</scope>
    <source>
        <strain evidence="3 4">AJ5</strain>
    </source>
</reference>
<dbReference type="RefSeq" id="WP_007139914.1">
    <property type="nucleotide sequence ID" value="NZ_AOLZ01000012.1"/>
</dbReference>
<reference evidence="2" key="3">
    <citation type="submission" date="2017-01" db="EMBL/GenBank/DDBJ databases">
        <authorList>
            <person name="Mah S.A."/>
            <person name="Swanson W.J."/>
            <person name="Moy G.W."/>
            <person name="Vacquier V.D."/>
        </authorList>
    </citation>
    <scope>NUCLEOTIDE SEQUENCE</scope>
    <source>
        <strain evidence="2">AJ5</strain>
        <plasmid evidence="2">pHLAJ5I</plasmid>
    </source>
</reference>